<proteinExistence type="inferred from homology"/>
<evidence type="ECO:0000259" key="9">
    <source>
        <dbReference type="PROSITE" id="PS50928"/>
    </source>
</evidence>
<evidence type="ECO:0000256" key="1">
    <source>
        <dbReference type="ARBA" id="ARBA00004651"/>
    </source>
</evidence>
<keyword evidence="4 7" id="KW-0812">Transmembrane</keyword>
<feature type="region of interest" description="Disordered" evidence="8">
    <location>
        <begin position="1"/>
        <end position="37"/>
    </location>
</feature>
<evidence type="ECO:0000256" key="4">
    <source>
        <dbReference type="ARBA" id="ARBA00022692"/>
    </source>
</evidence>
<dbReference type="PROSITE" id="PS50928">
    <property type="entry name" value="ABC_TM1"/>
    <property type="match status" value="1"/>
</dbReference>
<dbReference type="PANTHER" id="PTHR30151:SF0">
    <property type="entry name" value="ABC TRANSPORTER PERMEASE PROTEIN MJ0413-RELATED"/>
    <property type="match status" value="1"/>
</dbReference>
<dbReference type="CDD" id="cd06261">
    <property type="entry name" value="TM_PBP2"/>
    <property type="match status" value="1"/>
</dbReference>
<comment type="subcellular location">
    <subcellularLocation>
        <location evidence="1 7">Cell membrane</location>
        <topology evidence="1 7">Multi-pass membrane protein</topology>
    </subcellularLocation>
</comment>
<feature type="transmembrane region" description="Helical" evidence="7">
    <location>
        <begin position="193"/>
        <end position="213"/>
    </location>
</feature>
<feature type="transmembrane region" description="Helical" evidence="7">
    <location>
        <begin position="144"/>
        <end position="173"/>
    </location>
</feature>
<feature type="domain" description="ABC transmembrane type-1" evidence="9">
    <location>
        <begin position="95"/>
        <end position="277"/>
    </location>
</feature>
<keyword evidence="3" id="KW-1003">Cell membrane</keyword>
<feature type="transmembrane region" description="Helical" evidence="7">
    <location>
        <begin position="101"/>
        <end position="123"/>
    </location>
</feature>
<evidence type="ECO:0000313" key="11">
    <source>
        <dbReference type="Proteomes" id="UP001595872"/>
    </source>
</evidence>
<dbReference type="Pfam" id="PF00528">
    <property type="entry name" value="BPD_transp_1"/>
    <property type="match status" value="1"/>
</dbReference>
<evidence type="ECO:0000256" key="7">
    <source>
        <dbReference type="RuleBase" id="RU363032"/>
    </source>
</evidence>
<dbReference type="PANTHER" id="PTHR30151">
    <property type="entry name" value="ALKANE SULFONATE ABC TRANSPORTER-RELATED, MEMBRANE SUBUNIT"/>
    <property type="match status" value="1"/>
</dbReference>
<comment type="similarity">
    <text evidence="7">Belongs to the binding-protein-dependent transport system permease family.</text>
</comment>
<evidence type="ECO:0000256" key="3">
    <source>
        <dbReference type="ARBA" id="ARBA00022475"/>
    </source>
</evidence>
<organism evidence="10 11">
    <name type="scientific">Actinomadura gamaensis</name>
    <dbReference type="NCBI Taxonomy" id="1763541"/>
    <lineage>
        <taxon>Bacteria</taxon>
        <taxon>Bacillati</taxon>
        <taxon>Actinomycetota</taxon>
        <taxon>Actinomycetes</taxon>
        <taxon>Streptosporangiales</taxon>
        <taxon>Thermomonosporaceae</taxon>
        <taxon>Actinomadura</taxon>
    </lineage>
</organism>
<feature type="compositionally biased region" description="Low complexity" evidence="8">
    <location>
        <begin position="1"/>
        <end position="24"/>
    </location>
</feature>
<evidence type="ECO:0000313" key="10">
    <source>
        <dbReference type="EMBL" id="MFC4911725.1"/>
    </source>
</evidence>
<dbReference type="EMBL" id="JBHSIT010000010">
    <property type="protein sequence ID" value="MFC4911725.1"/>
    <property type="molecule type" value="Genomic_DNA"/>
</dbReference>
<keyword evidence="6 7" id="KW-0472">Membrane</keyword>
<dbReference type="InterPro" id="IPR000515">
    <property type="entry name" value="MetI-like"/>
</dbReference>
<comment type="caution">
    <text evidence="10">The sequence shown here is derived from an EMBL/GenBank/DDBJ whole genome shotgun (WGS) entry which is preliminary data.</text>
</comment>
<dbReference type="Proteomes" id="UP001595872">
    <property type="component" value="Unassembled WGS sequence"/>
</dbReference>
<accession>A0ABV9U8Q2</accession>
<keyword evidence="5 7" id="KW-1133">Transmembrane helix</keyword>
<dbReference type="InterPro" id="IPR035906">
    <property type="entry name" value="MetI-like_sf"/>
</dbReference>
<feature type="transmembrane region" description="Helical" evidence="7">
    <location>
        <begin position="43"/>
        <end position="65"/>
    </location>
</feature>
<evidence type="ECO:0000256" key="8">
    <source>
        <dbReference type="SAM" id="MobiDB-lite"/>
    </source>
</evidence>
<keyword evidence="11" id="KW-1185">Reference proteome</keyword>
<dbReference type="RefSeq" id="WP_378260930.1">
    <property type="nucleotide sequence ID" value="NZ_JBHSIT010000010.1"/>
</dbReference>
<sequence length="294" mass="30580">MTAAPDLSSSDTATSAAPASPAAPRRTRARGSGSGGLTRRGRFVRGLVGVLVTVGALEALGRAHLASEDDFPPASKVLGRAVELAGDHDFVFVQLKATLEAWGYGMLLAVLIAVPLGLLFGTVPIANTAARAIVEFLRPIPSVALIPLVGLILGAGLEMKVTLIVYAAVWPLLFNTLYGLRDVDPLAKETLRAFGFGPLAVLWRAVLPAAAPFIYTGVRLAASIALILAVGTEVLSGFGEGLGNFIGDAANALGGTRDVLAGTVWAGSLGLLANVLLMLGEKRLFHWHFREVGK</sequence>
<evidence type="ECO:0000256" key="2">
    <source>
        <dbReference type="ARBA" id="ARBA00022448"/>
    </source>
</evidence>
<feature type="transmembrane region" description="Helical" evidence="7">
    <location>
        <begin position="259"/>
        <end position="280"/>
    </location>
</feature>
<keyword evidence="2 7" id="KW-0813">Transport</keyword>
<evidence type="ECO:0000256" key="5">
    <source>
        <dbReference type="ARBA" id="ARBA00022989"/>
    </source>
</evidence>
<reference evidence="11" key="1">
    <citation type="journal article" date="2019" name="Int. J. Syst. Evol. Microbiol.">
        <title>The Global Catalogue of Microorganisms (GCM) 10K type strain sequencing project: providing services to taxonomists for standard genome sequencing and annotation.</title>
        <authorList>
            <consortium name="The Broad Institute Genomics Platform"/>
            <consortium name="The Broad Institute Genome Sequencing Center for Infectious Disease"/>
            <person name="Wu L."/>
            <person name="Ma J."/>
        </authorList>
    </citation>
    <scope>NUCLEOTIDE SEQUENCE [LARGE SCALE GENOMIC DNA]</scope>
    <source>
        <strain evidence="11">KLKA75</strain>
    </source>
</reference>
<dbReference type="Gene3D" id="1.10.3720.10">
    <property type="entry name" value="MetI-like"/>
    <property type="match status" value="1"/>
</dbReference>
<evidence type="ECO:0000256" key="6">
    <source>
        <dbReference type="ARBA" id="ARBA00023136"/>
    </source>
</evidence>
<name>A0ABV9U8Q2_9ACTN</name>
<dbReference type="SUPFAM" id="SSF161098">
    <property type="entry name" value="MetI-like"/>
    <property type="match status" value="1"/>
</dbReference>
<protein>
    <submittedName>
        <fullName evidence="10">ABC transporter permease</fullName>
    </submittedName>
</protein>
<feature type="transmembrane region" description="Helical" evidence="7">
    <location>
        <begin position="220"/>
        <end position="239"/>
    </location>
</feature>
<gene>
    <name evidence="10" type="ORF">ACFPCY_30775</name>
</gene>